<proteinExistence type="predicted"/>
<evidence type="ECO:0000313" key="2">
    <source>
        <dbReference type="Proteomes" id="UP001056336"/>
    </source>
</evidence>
<name>A0ABY4QY87_9ACTN</name>
<gene>
    <name evidence="1" type="ORF">M6D93_00385</name>
</gene>
<reference evidence="1" key="1">
    <citation type="journal article" date="2018" name="Int. J. Syst. Evol. Microbiol.">
        <title>Jatrophihabitans telluris sp. nov., isolated from sediment soil of lava forest wetlands and the emended description of the genus Jatrophihabitans.</title>
        <authorList>
            <person name="Lee K.C."/>
            <person name="Suh M.K."/>
            <person name="Eom M.K."/>
            <person name="Kim K.K."/>
            <person name="Kim J.S."/>
            <person name="Kim D.S."/>
            <person name="Ko S.H."/>
            <person name="Shin Y.K."/>
            <person name="Lee J.S."/>
        </authorList>
    </citation>
    <scope>NUCLEOTIDE SEQUENCE</scope>
    <source>
        <strain evidence="1">N237</strain>
    </source>
</reference>
<dbReference type="InterPro" id="IPR009003">
    <property type="entry name" value="Peptidase_S1_PA"/>
</dbReference>
<dbReference type="Proteomes" id="UP001056336">
    <property type="component" value="Chromosome"/>
</dbReference>
<organism evidence="1 2">
    <name type="scientific">Jatrophihabitans telluris</name>
    <dbReference type="NCBI Taxonomy" id="2038343"/>
    <lineage>
        <taxon>Bacteria</taxon>
        <taxon>Bacillati</taxon>
        <taxon>Actinomycetota</taxon>
        <taxon>Actinomycetes</taxon>
        <taxon>Jatrophihabitantales</taxon>
        <taxon>Jatrophihabitantaceae</taxon>
        <taxon>Jatrophihabitans</taxon>
    </lineage>
</organism>
<dbReference type="InterPro" id="IPR043504">
    <property type="entry name" value="Peptidase_S1_PA_chymotrypsin"/>
</dbReference>
<evidence type="ECO:0008006" key="3">
    <source>
        <dbReference type="Google" id="ProtNLM"/>
    </source>
</evidence>
<keyword evidence="2" id="KW-1185">Reference proteome</keyword>
<accession>A0ABY4QY87</accession>
<dbReference type="SUPFAM" id="SSF50494">
    <property type="entry name" value="Trypsin-like serine proteases"/>
    <property type="match status" value="1"/>
</dbReference>
<sequence>MTLLRRFRRPLLPLLLAVIVLVTLVLMAEPAVAGRPPGTPVATTFLGDPTVAAVFRDGLAAGHECTASVVRSPSRSVLIGAAHCFSGTAAGVQVVPGYHDGLAPYGVWTVTAAYVDPAWIANQNPQRDWVFLVVAAQKQHGRTVRIQDVVGGNLPLFRIANHQRVTVPAYGGGINDRPITCTVASYRFQGYPAFDCDGYIGGTSGSPWLVRTPAGSAVTGVIGGLHQGGCVTWTSYSSVLGAPAWRGYLRATTNTAPDVLPVAGSDGC</sequence>
<reference evidence="1" key="2">
    <citation type="submission" date="2022-05" db="EMBL/GenBank/DDBJ databases">
        <authorList>
            <person name="Kim J.-S."/>
            <person name="Lee K."/>
            <person name="Suh M."/>
            <person name="Eom M."/>
            <person name="Kim J.-S."/>
            <person name="Kim D.-S."/>
            <person name="Ko S.-H."/>
            <person name="Shin Y."/>
            <person name="Lee J.-S."/>
        </authorList>
    </citation>
    <scope>NUCLEOTIDE SEQUENCE</scope>
    <source>
        <strain evidence="1">N237</strain>
    </source>
</reference>
<evidence type="ECO:0000313" key="1">
    <source>
        <dbReference type="EMBL" id="UQX88478.1"/>
    </source>
</evidence>
<dbReference type="Gene3D" id="2.40.10.10">
    <property type="entry name" value="Trypsin-like serine proteases"/>
    <property type="match status" value="1"/>
</dbReference>
<dbReference type="EMBL" id="CP097332">
    <property type="protein sequence ID" value="UQX88478.1"/>
    <property type="molecule type" value="Genomic_DNA"/>
</dbReference>
<dbReference type="RefSeq" id="WP_249772016.1">
    <property type="nucleotide sequence ID" value="NZ_CP097332.1"/>
</dbReference>
<protein>
    <recommendedName>
        <fullName evidence="3">Trypsin-like serine protease</fullName>
    </recommendedName>
</protein>